<dbReference type="PANTHER" id="PTHR43081">
    <property type="entry name" value="ADENYLATE CYCLASE, TERMINAL-DIFFERENTIATION SPECIFIC-RELATED"/>
    <property type="match status" value="1"/>
</dbReference>
<feature type="domain" description="Guanylate cyclase" evidence="2">
    <location>
        <begin position="44"/>
        <end position="183"/>
    </location>
</feature>
<feature type="compositionally biased region" description="Pro residues" evidence="1">
    <location>
        <begin position="1"/>
        <end position="13"/>
    </location>
</feature>
<dbReference type="Pfam" id="PF00211">
    <property type="entry name" value="Guanylate_cyc"/>
    <property type="match status" value="1"/>
</dbReference>
<dbReference type="Proteomes" id="UP000235672">
    <property type="component" value="Unassembled WGS sequence"/>
</dbReference>
<dbReference type="GO" id="GO:0035556">
    <property type="term" value="P:intracellular signal transduction"/>
    <property type="evidence" value="ECO:0007669"/>
    <property type="project" value="InterPro"/>
</dbReference>
<name>A0A2J6Q398_9HELO</name>
<accession>A0A2J6Q398</accession>
<dbReference type="SUPFAM" id="SSF55073">
    <property type="entry name" value="Nucleotide cyclase"/>
    <property type="match status" value="1"/>
</dbReference>
<dbReference type="CDD" id="cd07302">
    <property type="entry name" value="CHD"/>
    <property type="match status" value="1"/>
</dbReference>
<protein>
    <submittedName>
        <fullName evidence="3">Adenylyl cyclase</fullName>
    </submittedName>
</protein>
<dbReference type="InterPro" id="IPR001054">
    <property type="entry name" value="A/G_cyclase"/>
</dbReference>
<evidence type="ECO:0000256" key="1">
    <source>
        <dbReference type="SAM" id="MobiDB-lite"/>
    </source>
</evidence>
<evidence type="ECO:0000259" key="2">
    <source>
        <dbReference type="PROSITE" id="PS50125"/>
    </source>
</evidence>
<gene>
    <name evidence="3" type="ORF">NA56DRAFT_689305</name>
</gene>
<dbReference type="PROSITE" id="PS50125">
    <property type="entry name" value="GUANYLATE_CYCLASE_2"/>
    <property type="match status" value="1"/>
</dbReference>
<dbReference type="Gene3D" id="3.30.70.1230">
    <property type="entry name" value="Nucleotide cyclase"/>
    <property type="match status" value="1"/>
</dbReference>
<evidence type="ECO:0000313" key="4">
    <source>
        <dbReference type="Proteomes" id="UP000235672"/>
    </source>
</evidence>
<dbReference type="InterPro" id="IPR029787">
    <property type="entry name" value="Nucleotide_cyclase"/>
</dbReference>
<keyword evidence="4" id="KW-1185">Reference proteome</keyword>
<evidence type="ECO:0000313" key="3">
    <source>
        <dbReference type="EMBL" id="PMD20745.1"/>
    </source>
</evidence>
<sequence>MTPTAPLTPPSHPSSPSSRPSISRCSSCNQSMHHSPVAPTGPITCVFTDIIDSTSIWEAYPEEMWEALQTHNKLMREELLRCKGYEVKTMGDAFHLVFSDAESALRFCFHMQVTLSDTAWPPSIVAYHKGKLRFDEMDQKPPYPGLTVRMGIHFGQPYGEELNPVSERVDYYGSMVNRSARVQGEAQGGEIAVTDEFIEQLRQYRMKDKQLKEDLTGPLNDVIREKILLETMEPPVGVFEVKQDVKRSKKLKGLEKPVYITRIGLIKPPQKDELCETGSSEYPVLASSWWQRALNQRN</sequence>
<proteinExistence type="predicted"/>
<reference evidence="3 4" key="1">
    <citation type="submission" date="2016-05" db="EMBL/GenBank/DDBJ databases">
        <title>A degradative enzymes factory behind the ericoid mycorrhizal symbiosis.</title>
        <authorList>
            <consortium name="DOE Joint Genome Institute"/>
            <person name="Martino E."/>
            <person name="Morin E."/>
            <person name="Grelet G."/>
            <person name="Kuo A."/>
            <person name="Kohler A."/>
            <person name="Daghino S."/>
            <person name="Barry K."/>
            <person name="Choi C."/>
            <person name="Cichocki N."/>
            <person name="Clum A."/>
            <person name="Copeland A."/>
            <person name="Hainaut M."/>
            <person name="Haridas S."/>
            <person name="Labutti K."/>
            <person name="Lindquist E."/>
            <person name="Lipzen A."/>
            <person name="Khouja H.-R."/>
            <person name="Murat C."/>
            <person name="Ohm R."/>
            <person name="Olson A."/>
            <person name="Spatafora J."/>
            <person name="Veneault-Fourrey C."/>
            <person name="Henrissat B."/>
            <person name="Grigoriev I."/>
            <person name="Martin F."/>
            <person name="Perotto S."/>
        </authorList>
    </citation>
    <scope>NUCLEOTIDE SEQUENCE [LARGE SCALE GENOMIC DNA]</scope>
    <source>
        <strain evidence="3 4">UAMH 7357</strain>
    </source>
</reference>
<feature type="compositionally biased region" description="Low complexity" evidence="1">
    <location>
        <begin position="14"/>
        <end position="27"/>
    </location>
</feature>
<dbReference type="GO" id="GO:0009190">
    <property type="term" value="P:cyclic nucleotide biosynthetic process"/>
    <property type="evidence" value="ECO:0007669"/>
    <property type="project" value="InterPro"/>
</dbReference>
<dbReference type="OrthoDB" id="2021138at2759"/>
<dbReference type="PANTHER" id="PTHR43081:SF1">
    <property type="entry name" value="ADENYLATE CYCLASE, TERMINAL-DIFFERENTIATION SPECIFIC"/>
    <property type="match status" value="1"/>
</dbReference>
<dbReference type="AlphaFoldDB" id="A0A2J6Q398"/>
<dbReference type="SMART" id="SM00044">
    <property type="entry name" value="CYCc"/>
    <property type="match status" value="1"/>
</dbReference>
<organism evidence="3 4">
    <name type="scientific">Hyaloscypha hepaticicola</name>
    <dbReference type="NCBI Taxonomy" id="2082293"/>
    <lineage>
        <taxon>Eukaryota</taxon>
        <taxon>Fungi</taxon>
        <taxon>Dikarya</taxon>
        <taxon>Ascomycota</taxon>
        <taxon>Pezizomycotina</taxon>
        <taxon>Leotiomycetes</taxon>
        <taxon>Helotiales</taxon>
        <taxon>Hyaloscyphaceae</taxon>
        <taxon>Hyaloscypha</taxon>
    </lineage>
</organism>
<dbReference type="STRING" id="1745343.A0A2J6Q398"/>
<dbReference type="EMBL" id="KZ613483">
    <property type="protein sequence ID" value="PMD20745.1"/>
    <property type="molecule type" value="Genomic_DNA"/>
</dbReference>
<feature type="region of interest" description="Disordered" evidence="1">
    <location>
        <begin position="1"/>
        <end position="27"/>
    </location>
</feature>
<dbReference type="InterPro" id="IPR050697">
    <property type="entry name" value="Adenylyl/Guanylyl_Cyclase_3/4"/>
</dbReference>